<evidence type="ECO:0000256" key="1">
    <source>
        <dbReference type="SAM" id="Phobius"/>
    </source>
</evidence>
<dbReference type="OrthoDB" id="3693644at2"/>
<sequence length="242" mass="25845">MSRSRAWTSALGLMLLWWCATYGFGSLDHPLVWLRWFPHVGMVVTDALSFLVVLLASWRLGLFDGALFRLGRVRAWAWLVPPLLVACLYPLIGRDGVPGIYGQSWVLLSLAAGTAATGISEEFGTRGPAMTALLRAERPVVAAVATSVVFGVMHVGNALFGQSASATAWQVVTAGSAGFLWAGARLVTGSLWPGIVLHALSNFLQIASPGPTPQWFQCVVAVFSVVWGLVLIRVAGRSAASR</sequence>
<accession>A0A1H4PVB3</accession>
<dbReference type="Proteomes" id="UP000182241">
    <property type="component" value="Unassembled WGS sequence"/>
</dbReference>
<keyword evidence="3" id="KW-0645">Protease</keyword>
<feature type="domain" description="CAAX prenyl protease 2/Lysostaphin resistance protein A-like" evidence="2">
    <location>
        <begin position="104"/>
        <end position="204"/>
    </location>
</feature>
<evidence type="ECO:0000313" key="4">
    <source>
        <dbReference type="Proteomes" id="UP000182241"/>
    </source>
</evidence>
<dbReference type="GO" id="GO:0080120">
    <property type="term" value="P:CAAX-box protein maturation"/>
    <property type="evidence" value="ECO:0007669"/>
    <property type="project" value="UniProtKB-ARBA"/>
</dbReference>
<dbReference type="AlphaFoldDB" id="A0A1H4PVB3"/>
<evidence type="ECO:0000313" key="3">
    <source>
        <dbReference type="EMBL" id="SEC11385.1"/>
    </source>
</evidence>
<reference evidence="4" key="1">
    <citation type="submission" date="2016-10" db="EMBL/GenBank/DDBJ databases">
        <authorList>
            <person name="Varghese N."/>
            <person name="Submissions S."/>
        </authorList>
    </citation>
    <scope>NUCLEOTIDE SEQUENCE [LARGE SCALE GENOMIC DNA]</scope>
    <source>
        <strain evidence="4">DSM 44234</strain>
    </source>
</reference>
<evidence type="ECO:0000259" key="2">
    <source>
        <dbReference type="Pfam" id="PF02517"/>
    </source>
</evidence>
<keyword evidence="3" id="KW-0378">Hydrolase</keyword>
<dbReference type="GO" id="GO:0006508">
    <property type="term" value="P:proteolysis"/>
    <property type="evidence" value="ECO:0007669"/>
    <property type="project" value="UniProtKB-KW"/>
</dbReference>
<keyword evidence="4" id="KW-1185">Reference proteome</keyword>
<dbReference type="STRING" id="57704.SAMN04489793_1560"/>
<protein>
    <submittedName>
        <fullName evidence="3">CAAX protease self-immunity</fullName>
    </submittedName>
</protein>
<feature type="transmembrane region" description="Helical" evidence="1">
    <location>
        <begin position="75"/>
        <end position="92"/>
    </location>
</feature>
<keyword evidence="1" id="KW-0812">Transmembrane</keyword>
<keyword evidence="1" id="KW-0472">Membrane</keyword>
<dbReference type="EMBL" id="FNSA01000003">
    <property type="protein sequence ID" value="SEC11385.1"/>
    <property type="molecule type" value="Genomic_DNA"/>
</dbReference>
<dbReference type="GO" id="GO:0004175">
    <property type="term" value="F:endopeptidase activity"/>
    <property type="evidence" value="ECO:0007669"/>
    <property type="project" value="UniProtKB-ARBA"/>
</dbReference>
<feature type="transmembrane region" description="Helical" evidence="1">
    <location>
        <begin position="47"/>
        <end position="68"/>
    </location>
</feature>
<keyword evidence="1" id="KW-1133">Transmembrane helix</keyword>
<feature type="transmembrane region" description="Helical" evidence="1">
    <location>
        <begin position="214"/>
        <end position="236"/>
    </location>
</feature>
<proteinExistence type="predicted"/>
<feature type="transmembrane region" description="Helical" evidence="1">
    <location>
        <begin position="140"/>
        <end position="160"/>
    </location>
</feature>
<name>A0A1H4PVB3_TSUTY</name>
<organism evidence="3 4">
    <name type="scientific">Tsukamurella tyrosinosolvens</name>
    <dbReference type="NCBI Taxonomy" id="57704"/>
    <lineage>
        <taxon>Bacteria</taxon>
        <taxon>Bacillati</taxon>
        <taxon>Actinomycetota</taxon>
        <taxon>Actinomycetes</taxon>
        <taxon>Mycobacteriales</taxon>
        <taxon>Tsukamurellaceae</taxon>
        <taxon>Tsukamurella</taxon>
    </lineage>
</organism>
<gene>
    <name evidence="3" type="ORF">SAMN04489793_1560</name>
</gene>
<dbReference type="Pfam" id="PF02517">
    <property type="entry name" value="Rce1-like"/>
    <property type="match status" value="1"/>
</dbReference>
<dbReference type="RefSeq" id="WP_068741142.1">
    <property type="nucleotide sequence ID" value="NZ_FNSA01000003.1"/>
</dbReference>
<dbReference type="InterPro" id="IPR003675">
    <property type="entry name" value="Rce1/LyrA-like_dom"/>
</dbReference>